<evidence type="ECO:0000313" key="2">
    <source>
        <dbReference type="EMBL" id="MCM8748340.1"/>
    </source>
</evidence>
<name>A0AA41WE31_9BACT</name>
<keyword evidence="3" id="KW-1185">Reference proteome</keyword>
<accession>A0AA41WE31</accession>
<gene>
    <name evidence="2" type="ORF">NET02_04215</name>
</gene>
<feature type="transmembrane region" description="Helical" evidence="1">
    <location>
        <begin position="101"/>
        <end position="122"/>
    </location>
</feature>
<comment type="caution">
    <text evidence="2">The sequence shown here is derived from an EMBL/GenBank/DDBJ whole genome shotgun (WGS) entry which is preliminary data.</text>
</comment>
<feature type="transmembrane region" description="Helical" evidence="1">
    <location>
        <begin position="143"/>
        <end position="159"/>
    </location>
</feature>
<keyword evidence="1" id="KW-0472">Membrane</keyword>
<evidence type="ECO:0000256" key="1">
    <source>
        <dbReference type="SAM" id="Phobius"/>
    </source>
</evidence>
<feature type="transmembrane region" description="Helical" evidence="1">
    <location>
        <begin position="7"/>
        <end position="33"/>
    </location>
</feature>
<reference evidence="2" key="1">
    <citation type="submission" date="2022-06" db="EMBL/GenBank/DDBJ databases">
        <title>CFH 74404 Thermomicrobiaceae sp.</title>
        <authorList>
            <person name="Ming H."/>
            <person name="Li W.-J."/>
            <person name="Zhao Z."/>
        </authorList>
    </citation>
    <scope>NUCLEOTIDE SEQUENCE</scope>
    <source>
        <strain evidence="2">CFH 74404</strain>
    </source>
</reference>
<keyword evidence="1" id="KW-1133">Transmembrane helix</keyword>
<sequence>MRTVARILAGLAMASAGVAAWYLAGLLIMAYDVGSVPDFWASERLLAYGLFILAPVLTFAPLARLASIPLLDLEAVFAWSMLLYVWTFVDPEEAQALPTLLLFLVPLTMSLATIFTLFAYLLGARLAARQGRRYDPLRARRQGYLAAMFIVGCLLLRMLEVLSPVNAGLLALIVLLIELLLLARPPASEHSAAS</sequence>
<feature type="transmembrane region" description="Helical" evidence="1">
    <location>
        <begin position="70"/>
        <end position="89"/>
    </location>
</feature>
<dbReference type="EMBL" id="JAMSLR010000002">
    <property type="protein sequence ID" value="MCM8748340.1"/>
    <property type="molecule type" value="Genomic_DNA"/>
</dbReference>
<organism evidence="2 3">
    <name type="scientific">Thermalbibacter longus</name>
    <dbReference type="NCBI Taxonomy" id="2951981"/>
    <lineage>
        <taxon>Bacteria</taxon>
        <taxon>Pseudomonadati</taxon>
        <taxon>Thermomicrobiota</taxon>
        <taxon>Thermomicrobia</taxon>
        <taxon>Thermomicrobiales</taxon>
        <taxon>Thermomicrobiaceae</taxon>
        <taxon>Thermalbibacter</taxon>
    </lineage>
</organism>
<feature type="transmembrane region" description="Helical" evidence="1">
    <location>
        <begin position="165"/>
        <end position="183"/>
    </location>
</feature>
<protein>
    <submittedName>
        <fullName evidence="2">Uncharacterized protein</fullName>
    </submittedName>
</protein>
<keyword evidence="1" id="KW-0812">Transmembrane</keyword>
<dbReference type="AlphaFoldDB" id="A0AA41WE31"/>
<dbReference type="Proteomes" id="UP001165306">
    <property type="component" value="Unassembled WGS sequence"/>
</dbReference>
<proteinExistence type="predicted"/>
<dbReference type="RefSeq" id="WP_284056121.1">
    <property type="nucleotide sequence ID" value="NZ_JAMSLR010000002.1"/>
</dbReference>
<evidence type="ECO:0000313" key="3">
    <source>
        <dbReference type="Proteomes" id="UP001165306"/>
    </source>
</evidence>
<feature type="transmembrane region" description="Helical" evidence="1">
    <location>
        <begin position="45"/>
        <end position="63"/>
    </location>
</feature>